<evidence type="ECO:0000313" key="2">
    <source>
        <dbReference type="Proteomes" id="UP000005667"/>
    </source>
</evidence>
<protein>
    <submittedName>
        <fullName evidence="1">Uncharacterized protein</fullName>
    </submittedName>
</protein>
<gene>
    <name evidence="1" type="ordered locus">AZOLI_p10113</name>
</gene>
<keyword evidence="1" id="KW-0614">Plasmid</keyword>
<evidence type="ECO:0000313" key="1">
    <source>
        <dbReference type="EMBL" id="CBS88429.1"/>
    </source>
</evidence>
<dbReference type="EMBL" id="FQ311869">
    <property type="protein sequence ID" value="CBS88429.1"/>
    <property type="molecule type" value="Genomic_DNA"/>
</dbReference>
<proteinExistence type="predicted"/>
<dbReference type="KEGG" id="ali:AZOLI_p10113"/>
<dbReference type="HOGENOM" id="CLU_2366818_0_0_5"/>
<reference evidence="2" key="1">
    <citation type="journal article" date="2011" name="PLoS Genet.">
        <title>Azospirillum genomes reveal transition of bacteria from aquatic to terrestrial environments.</title>
        <authorList>
            <person name="Wisniewski-Dye F."/>
            <person name="Borziak K."/>
            <person name="Khalsa-Moyers G."/>
            <person name="Alexandre G."/>
            <person name="Sukharnikov L.O."/>
            <person name="Wuichet K."/>
            <person name="Hurst G.B."/>
            <person name="McDonald W.H."/>
            <person name="Robertson J.S."/>
            <person name="Barbe V."/>
            <person name="Calteau A."/>
            <person name="Rouy Z."/>
            <person name="Mangenot S."/>
            <person name="Prigent-Combaret C."/>
            <person name="Normand P."/>
            <person name="Boyer M."/>
            <person name="Siguier P."/>
            <person name="Dessaux Y."/>
            <person name="Elmerich C."/>
            <person name="Condemine G."/>
            <person name="Krishnen G."/>
            <person name="Kennedy I."/>
            <person name="Paterson A.H."/>
            <person name="Gonzalez V."/>
            <person name="Mavingui P."/>
            <person name="Zhulin I.B."/>
        </authorList>
    </citation>
    <scope>NUCLEOTIDE SEQUENCE [LARGE SCALE GENOMIC DNA]</scope>
    <source>
        <strain evidence="2">4B</strain>
    </source>
</reference>
<name>G7ZB47_AZOL4</name>
<accession>G7ZB47</accession>
<keyword evidence="2" id="KW-1185">Reference proteome</keyword>
<geneLocation type="plasmid" evidence="1 2">
    <name>AZO_p1</name>
</geneLocation>
<dbReference type="Proteomes" id="UP000005667">
    <property type="component" value="Plasmid AZO_p1"/>
</dbReference>
<sequence>MRSWPDSSRWLHLSPNRIITAPSIRVIAVCIFSTSLDGSPRSLTKHRSFKQSPQIITTSRWPPKRITTSPRSIIYHSAPFSEAAIWNSHRAQPVR</sequence>
<organism evidence="1 2">
    <name type="scientific">Azospirillum lipoferum (strain 4B)</name>
    <dbReference type="NCBI Taxonomy" id="862719"/>
    <lineage>
        <taxon>Bacteria</taxon>
        <taxon>Pseudomonadati</taxon>
        <taxon>Pseudomonadota</taxon>
        <taxon>Alphaproteobacteria</taxon>
        <taxon>Rhodospirillales</taxon>
        <taxon>Azospirillaceae</taxon>
        <taxon>Azospirillum</taxon>
    </lineage>
</organism>
<dbReference type="AlphaFoldDB" id="G7ZB47"/>